<keyword evidence="2" id="KW-1185">Reference proteome</keyword>
<dbReference type="Proteomes" id="UP000754883">
    <property type="component" value="Unassembled WGS sequence"/>
</dbReference>
<evidence type="ECO:0000313" key="2">
    <source>
        <dbReference type="Proteomes" id="UP000754883"/>
    </source>
</evidence>
<name>A0A9N9UND1_9HYPO</name>
<dbReference type="OrthoDB" id="5230585at2759"/>
<dbReference type="EMBL" id="CABFNO020001517">
    <property type="protein sequence ID" value="CAG9993145.1"/>
    <property type="molecule type" value="Genomic_DNA"/>
</dbReference>
<dbReference type="AlphaFoldDB" id="A0A9N9UND1"/>
<sequence>MTSGPMTQHAMAFTVAEEIRKFNPGIRLIAQNPGYRDCTFEVKGQFGAGAFVDVDDESLVISAYASAPVREIIADIAKPAMIIATFWDSGIVADEKSKPFLDADSPRTMEMWESYERTEFPVSNMERELLEFGTHLEVSLFSRK</sequence>
<gene>
    <name evidence="1" type="ORF">CBYS24578_00016957</name>
</gene>
<accession>A0A9N9UND1</accession>
<reference evidence="2" key="1">
    <citation type="submission" date="2019-06" db="EMBL/GenBank/DDBJ databases">
        <authorList>
            <person name="Broberg M."/>
        </authorList>
    </citation>
    <scope>NUCLEOTIDE SEQUENCE [LARGE SCALE GENOMIC DNA]</scope>
</reference>
<comment type="caution">
    <text evidence="1">The sequence shown here is derived from an EMBL/GenBank/DDBJ whole genome shotgun (WGS) entry which is preliminary data.</text>
</comment>
<organism evidence="1 2">
    <name type="scientific">Clonostachys byssicola</name>
    <dbReference type="NCBI Taxonomy" id="160290"/>
    <lineage>
        <taxon>Eukaryota</taxon>
        <taxon>Fungi</taxon>
        <taxon>Dikarya</taxon>
        <taxon>Ascomycota</taxon>
        <taxon>Pezizomycotina</taxon>
        <taxon>Sordariomycetes</taxon>
        <taxon>Hypocreomycetidae</taxon>
        <taxon>Hypocreales</taxon>
        <taxon>Bionectriaceae</taxon>
        <taxon>Clonostachys</taxon>
    </lineage>
</organism>
<proteinExistence type="predicted"/>
<evidence type="ECO:0000313" key="1">
    <source>
        <dbReference type="EMBL" id="CAG9993145.1"/>
    </source>
</evidence>
<reference evidence="1 2" key="2">
    <citation type="submission" date="2021-10" db="EMBL/GenBank/DDBJ databases">
        <authorList>
            <person name="Piombo E."/>
        </authorList>
    </citation>
    <scope>NUCLEOTIDE SEQUENCE [LARGE SCALE GENOMIC DNA]</scope>
</reference>
<protein>
    <submittedName>
        <fullName evidence="1">Uncharacterized protein</fullName>
    </submittedName>
</protein>